<accession>A0A9P4N9K1</accession>
<dbReference type="AlphaFoldDB" id="A0A9P4N9K1"/>
<keyword evidence="3" id="KW-1185">Reference proteome</keyword>
<comment type="caution">
    <text evidence="2">The sequence shown here is derived from an EMBL/GenBank/DDBJ whole genome shotgun (WGS) entry which is preliminary data.</text>
</comment>
<evidence type="ECO:0000313" key="2">
    <source>
        <dbReference type="EMBL" id="KAF2269100.1"/>
    </source>
</evidence>
<dbReference type="Proteomes" id="UP000800093">
    <property type="component" value="Unassembled WGS sequence"/>
</dbReference>
<protein>
    <submittedName>
        <fullName evidence="2">Uncharacterized protein</fullName>
    </submittedName>
</protein>
<feature type="region of interest" description="Disordered" evidence="1">
    <location>
        <begin position="70"/>
        <end position="106"/>
    </location>
</feature>
<gene>
    <name evidence="2" type="ORF">CC78DRAFT_540153</name>
</gene>
<sequence>MPLEVSAIEDASVDPVDVASVIPDDEAVLVPDDRLAVASEGEEVISAEDEDGEDIELSVAGVEKELLNSIVDEDNVVESEDEAVVPTEEEEEEEEEGDDDDDDDEKSDVGVAVVEIVLFDKTIDEESVIDGVIVISKDEAEDGIDVRLSVGIKFEVEFVVRLMSELDIETTSVDREVLDTLLEDEANAVPNEVVLLAQDLVFLNWLGK</sequence>
<evidence type="ECO:0000256" key="1">
    <source>
        <dbReference type="SAM" id="MobiDB-lite"/>
    </source>
</evidence>
<reference evidence="3" key="1">
    <citation type="journal article" date="2020" name="Stud. Mycol.">
        <title>101 Dothideomycetes genomes: A test case for predicting lifestyles and emergence of pathogens.</title>
        <authorList>
            <person name="Haridas S."/>
            <person name="Albert R."/>
            <person name="Binder M."/>
            <person name="Bloem J."/>
            <person name="LaButti K."/>
            <person name="Salamov A."/>
            <person name="Andreopoulos B."/>
            <person name="Baker S."/>
            <person name="Barry K."/>
            <person name="Bills G."/>
            <person name="Bluhm B."/>
            <person name="Cannon C."/>
            <person name="Castanera R."/>
            <person name="Culley D."/>
            <person name="Daum C."/>
            <person name="Ezra D."/>
            <person name="Gonzalez J."/>
            <person name="Henrissat B."/>
            <person name="Kuo A."/>
            <person name="Liang C."/>
            <person name="Lipzen A."/>
            <person name="Lutzoni F."/>
            <person name="Magnuson J."/>
            <person name="Mondo S."/>
            <person name="Nolan M."/>
            <person name="Ohm R."/>
            <person name="Pangilinan J."/>
            <person name="Park H.-J."/>
            <person name="Ramirez L."/>
            <person name="Alfaro M."/>
            <person name="Sun H."/>
            <person name="Tritt A."/>
            <person name="Yoshinaga Y."/>
            <person name="Zwiers L.-H."/>
            <person name="Turgeon B."/>
            <person name="Goodwin S."/>
            <person name="Spatafora J."/>
            <person name="Crous P."/>
            <person name="Grigoriev I."/>
        </authorList>
    </citation>
    <scope>NUCLEOTIDE SEQUENCE [LARGE SCALE GENOMIC DNA]</scope>
    <source>
        <strain evidence="3">CBS 304.66</strain>
    </source>
</reference>
<name>A0A9P4N9K1_9PLEO</name>
<dbReference type="EMBL" id="ML986583">
    <property type="protein sequence ID" value="KAF2269100.1"/>
    <property type="molecule type" value="Genomic_DNA"/>
</dbReference>
<organism evidence="2 3">
    <name type="scientific">Lojkania enalia</name>
    <dbReference type="NCBI Taxonomy" id="147567"/>
    <lineage>
        <taxon>Eukaryota</taxon>
        <taxon>Fungi</taxon>
        <taxon>Dikarya</taxon>
        <taxon>Ascomycota</taxon>
        <taxon>Pezizomycotina</taxon>
        <taxon>Dothideomycetes</taxon>
        <taxon>Pleosporomycetidae</taxon>
        <taxon>Pleosporales</taxon>
        <taxon>Pleosporales incertae sedis</taxon>
        <taxon>Lojkania</taxon>
    </lineage>
</organism>
<feature type="compositionally biased region" description="Acidic residues" evidence="1">
    <location>
        <begin position="71"/>
        <end position="106"/>
    </location>
</feature>
<proteinExistence type="predicted"/>
<evidence type="ECO:0000313" key="3">
    <source>
        <dbReference type="Proteomes" id="UP000800093"/>
    </source>
</evidence>